<keyword evidence="4" id="KW-1185">Reference proteome</keyword>
<keyword evidence="2" id="KW-0812">Transmembrane</keyword>
<dbReference type="Proteomes" id="UP001642360">
    <property type="component" value="Unassembled WGS sequence"/>
</dbReference>
<evidence type="ECO:0000313" key="3">
    <source>
        <dbReference type="EMBL" id="CAK9134080.1"/>
    </source>
</evidence>
<feature type="transmembrane region" description="Helical" evidence="2">
    <location>
        <begin position="29"/>
        <end position="51"/>
    </location>
</feature>
<keyword evidence="2" id="KW-0472">Membrane</keyword>
<protein>
    <recommendedName>
        <fullName evidence="5">DUF4408 domain-containing protein</fullName>
    </recommendedName>
</protein>
<gene>
    <name evidence="3" type="ORF">ILEXP_LOCUS1010</name>
</gene>
<evidence type="ECO:0008006" key="5">
    <source>
        <dbReference type="Google" id="ProtNLM"/>
    </source>
</evidence>
<comment type="caution">
    <text evidence="3">The sequence shown here is derived from an EMBL/GenBank/DDBJ whole genome shotgun (WGS) entry which is preliminary data.</text>
</comment>
<name>A0ABC8QNI9_9AQUA</name>
<feature type="region of interest" description="Disordered" evidence="1">
    <location>
        <begin position="123"/>
        <end position="142"/>
    </location>
</feature>
<dbReference type="EMBL" id="CAUOFW020000314">
    <property type="protein sequence ID" value="CAK9134080.1"/>
    <property type="molecule type" value="Genomic_DNA"/>
</dbReference>
<dbReference type="PANTHER" id="PTHR33640">
    <property type="entry name" value="TRANSMEMBRANE PROTEIN"/>
    <property type="match status" value="1"/>
</dbReference>
<keyword evidence="2" id="KW-1133">Transmembrane helix</keyword>
<reference evidence="3 4" key="1">
    <citation type="submission" date="2024-02" db="EMBL/GenBank/DDBJ databases">
        <authorList>
            <person name="Vignale AGUSTIN F."/>
            <person name="Sosa J E."/>
            <person name="Modenutti C."/>
        </authorList>
    </citation>
    <scope>NUCLEOTIDE SEQUENCE [LARGE SCALE GENOMIC DNA]</scope>
</reference>
<proteinExistence type="predicted"/>
<feature type="transmembrane region" description="Helical" evidence="2">
    <location>
        <begin position="63"/>
        <end position="87"/>
    </location>
</feature>
<organism evidence="3 4">
    <name type="scientific">Ilex paraguariensis</name>
    <name type="common">yerba mate</name>
    <dbReference type="NCBI Taxonomy" id="185542"/>
    <lineage>
        <taxon>Eukaryota</taxon>
        <taxon>Viridiplantae</taxon>
        <taxon>Streptophyta</taxon>
        <taxon>Embryophyta</taxon>
        <taxon>Tracheophyta</taxon>
        <taxon>Spermatophyta</taxon>
        <taxon>Magnoliopsida</taxon>
        <taxon>eudicotyledons</taxon>
        <taxon>Gunneridae</taxon>
        <taxon>Pentapetalae</taxon>
        <taxon>asterids</taxon>
        <taxon>campanulids</taxon>
        <taxon>Aquifoliales</taxon>
        <taxon>Aquifoliaceae</taxon>
        <taxon>Ilex</taxon>
    </lineage>
</organism>
<accession>A0ABC8QNI9</accession>
<evidence type="ECO:0000256" key="1">
    <source>
        <dbReference type="SAM" id="MobiDB-lite"/>
    </source>
</evidence>
<dbReference type="PANTHER" id="PTHR33640:SF8">
    <property type="entry name" value="TRANSMEMBRANE PROTEIN"/>
    <property type="match status" value="1"/>
</dbReference>
<evidence type="ECO:0000313" key="4">
    <source>
        <dbReference type="Proteomes" id="UP001642360"/>
    </source>
</evidence>
<dbReference type="AlphaFoldDB" id="A0ABC8QNI9"/>
<sequence>MDSFGIQNVKFEKANAILRYRRRQKITTLFRFIEIFIFLVIITRFSCQFPLANFKLSGEYFRGLSVTLVSTRFVFVVGNVIIVTLFWKSGQFSAQDDTNNNIKFDFHDDYVENSQKNQNIYGTESENQGKQSRDKDCTATPDLFGSKERKIHRCQSEDFKKLHHVEPCRELRRSVTERNWESVNYSEKPAVNSHAEDEMSSEEFRRKVEAFIARQQKLLMEE</sequence>
<evidence type="ECO:0000256" key="2">
    <source>
        <dbReference type="SAM" id="Phobius"/>
    </source>
</evidence>